<dbReference type="HOGENOM" id="CLU_167085_0_0_1"/>
<gene>
    <name evidence="1" type="primary">CG42857-RA</name>
</gene>
<accession>N0A727</accession>
<dbReference type="EMBL" id="BT150076">
    <property type="protein sequence ID" value="AGK43566.1"/>
    <property type="molecule type" value="mRNA"/>
</dbReference>
<feature type="non-terminal residue" evidence="1">
    <location>
        <position position="1"/>
    </location>
</feature>
<reference evidence="1" key="1">
    <citation type="submission" date="2013-04" db="EMBL/GenBank/DDBJ databases">
        <authorList>
            <person name="Carlson J."/>
            <person name="Booth B."/>
            <person name="Frise E."/>
            <person name="Sandler J."/>
            <person name="Wan K."/>
            <person name="Yu C."/>
            <person name="Celniker S."/>
        </authorList>
    </citation>
    <scope>NUCLEOTIDE SEQUENCE</scope>
</reference>
<protein>
    <submittedName>
        <fullName evidence="1">MIP08210p1</fullName>
    </submittedName>
</protein>
<dbReference type="VEuPathDB" id="VectorBase:FBgn0262104"/>
<proteinExistence type="evidence at transcript level"/>
<dbReference type="ExpressionAtlas" id="N0A727">
    <property type="expression patterns" value="baseline and differential"/>
</dbReference>
<dbReference type="AlphaFoldDB" id="N0A727"/>
<evidence type="ECO:0000313" key="1">
    <source>
        <dbReference type="EMBL" id="AGK43566.1"/>
    </source>
</evidence>
<organism evidence="1">
    <name type="scientific">Drosophila melanogaster</name>
    <name type="common">Fruit fly</name>
    <dbReference type="NCBI Taxonomy" id="7227"/>
    <lineage>
        <taxon>Eukaryota</taxon>
        <taxon>Metazoa</taxon>
        <taxon>Ecdysozoa</taxon>
        <taxon>Arthropoda</taxon>
        <taxon>Hexapoda</taxon>
        <taxon>Insecta</taxon>
        <taxon>Pterygota</taxon>
        <taxon>Neoptera</taxon>
        <taxon>Endopterygota</taxon>
        <taxon>Diptera</taxon>
        <taxon>Brachycera</taxon>
        <taxon>Muscomorpha</taxon>
        <taxon>Ephydroidea</taxon>
        <taxon>Drosophilidae</taxon>
        <taxon>Drosophila</taxon>
        <taxon>Sophophora</taxon>
    </lineage>
</organism>
<sequence length="152" mass="17668">VLQFARLFKKIILEMPPFFTCSLCNVRTRKMAKDPVTLKLIYVCPICFKSTFQEKKQLIKAENLKKNGVAKQPKMKRITCQDKSERIAKKAVDQCVETEKKEKKMRPLKSYNPRAIDPPKVHRMPTITPLLMQTVIIKNRKYVAISETADNE</sequence>
<dbReference type="OrthoDB" id="7870399at2759"/>
<name>N0A727_DROME</name>